<keyword evidence="3" id="KW-1185">Reference proteome</keyword>
<evidence type="ECO:0000313" key="3">
    <source>
        <dbReference type="Proteomes" id="UP000005627"/>
    </source>
</evidence>
<dbReference type="eggNOG" id="ENOG502RISH">
    <property type="taxonomic scope" value="Eukaryota"/>
</dbReference>
<reference evidence="2 3" key="1">
    <citation type="journal article" date="2011" name="Proc. Natl. Acad. Sci. U.S.A.">
        <title>Evolutionary erosion of yeast sex chromosomes by mating-type switching accidents.</title>
        <authorList>
            <person name="Gordon J.L."/>
            <person name="Armisen D."/>
            <person name="Proux-Wera E."/>
            <person name="Oheigeartaigh S.S."/>
            <person name="Byrne K.P."/>
            <person name="Wolfe K.H."/>
        </authorList>
    </citation>
    <scope>NUCLEOTIDE SEQUENCE [LARGE SCALE GENOMIC DNA]</scope>
    <source>
        <strain evidence="3">ATCC 10662 / CBS 1146 / NBRC 0425 / NCYC 2629 / NRRL Y-866</strain>
    </source>
</reference>
<dbReference type="HOGENOM" id="CLU_012887_0_0_1"/>
<organism evidence="2 3">
    <name type="scientific">Torulaspora delbrueckii</name>
    <name type="common">Yeast</name>
    <name type="synonym">Candida colliculosa</name>
    <dbReference type="NCBI Taxonomy" id="4950"/>
    <lineage>
        <taxon>Eukaryota</taxon>
        <taxon>Fungi</taxon>
        <taxon>Dikarya</taxon>
        <taxon>Ascomycota</taxon>
        <taxon>Saccharomycotina</taxon>
        <taxon>Saccharomycetes</taxon>
        <taxon>Saccharomycetales</taxon>
        <taxon>Saccharomycetaceae</taxon>
        <taxon>Torulaspora</taxon>
    </lineage>
</organism>
<evidence type="ECO:0000313" key="2">
    <source>
        <dbReference type="EMBL" id="CCE89807.1"/>
    </source>
</evidence>
<feature type="region of interest" description="Disordered" evidence="1">
    <location>
        <begin position="425"/>
        <end position="486"/>
    </location>
</feature>
<sequence>MFLEDNTESLKNTYKTVKLYPELQGTGKGDKKLEDDMVVRQKFKPCVSFNTFPSYMGDDNGDDGLDFPGVQIPNEYTMEEYYDDESGYMSNNMEYFLRNNYLTDNSKFGGSPPPRNLSDKAAALNSMFRIAQNGKIVRVDYPTTPTITNDAIIINRAQPGWSSAWLARKSRIEERIKEKQTHFRFPHITFPQQPLTKKRIISHDGYTPISKDERRRERVLQEKVGFPNSPKTILCHVSGRRHTWVALDWAVRELAQSTDHIVVVANIPRFATANYGRSRSNNRFGAPNGRHRSRSAEPKSAYITESQGGSAEWTSGYSAEMVSNKLEDILTYIAVIVPKDIKVKVTVEIVIGKTKKILVDAMNVYTPDFCISTTLKWQRTDSLILWKAKNLTDILCTKYPIPVVVIPVKRMYEFEAALQKDFAPKENTGSSSEDVSSQSVDQPSRPDGQAPQSPTICLEASDMDSESDFSDSNSDGASVSTTSKEDLIEATKKHREEISEGLKELDGKEHKTAMQKNTDKLDLITQASLTFAMQVQNMNQEDREAGFTQLKRVITGETENKTHTVRSMVDVGSYPKKSHNKHVPSTKPRTSQIKFASNVNARDGNRALGNSKIKVTSPESSPPPPTHPRSSHDEPLRKTKSSQPTSIRKVRSASNISRVKSNESMTSSGSSSSGRKKGGFLSIFRHSGSRSRSTSRRNSDASDTDAVSLNDSDSGKKRRSRLFGFG</sequence>
<feature type="compositionally biased region" description="Low complexity" evidence="1">
    <location>
        <begin position="430"/>
        <end position="443"/>
    </location>
</feature>
<evidence type="ECO:0008006" key="4">
    <source>
        <dbReference type="Google" id="ProtNLM"/>
    </source>
</evidence>
<dbReference type="FunCoup" id="G8ZMG3">
    <property type="interactions" value="99"/>
</dbReference>
<dbReference type="Proteomes" id="UP000005627">
    <property type="component" value="Chromosome 1"/>
</dbReference>
<feature type="region of interest" description="Disordered" evidence="1">
    <location>
        <begin position="278"/>
        <end position="301"/>
    </location>
</feature>
<feature type="compositionally biased region" description="Basic residues" evidence="1">
    <location>
        <begin position="716"/>
        <end position="726"/>
    </location>
</feature>
<evidence type="ECO:0000256" key="1">
    <source>
        <dbReference type="SAM" id="MobiDB-lite"/>
    </source>
</evidence>
<dbReference type="OrthoDB" id="843225at2759"/>
<feature type="region of interest" description="Disordered" evidence="1">
    <location>
        <begin position="558"/>
        <end position="726"/>
    </location>
</feature>
<protein>
    <recommendedName>
        <fullName evidence="4">UspA domain-containing protein</fullName>
    </recommendedName>
</protein>
<dbReference type="AlphaFoldDB" id="G8ZMG3"/>
<proteinExistence type="predicted"/>
<accession>G8ZMG3</accession>
<dbReference type="EMBL" id="HE616742">
    <property type="protein sequence ID" value="CCE89807.1"/>
    <property type="molecule type" value="Genomic_DNA"/>
</dbReference>
<dbReference type="RefSeq" id="XP_003679018.1">
    <property type="nucleotide sequence ID" value="XM_003678970.1"/>
</dbReference>
<feature type="compositionally biased region" description="Polar residues" evidence="1">
    <location>
        <begin position="641"/>
        <end position="659"/>
    </location>
</feature>
<dbReference type="KEGG" id="tdl:TDEL_0A04750"/>
<dbReference type="STRING" id="1076872.G8ZMG3"/>
<dbReference type="GeneID" id="11503058"/>
<name>G8ZMG3_TORDE</name>
<dbReference type="InParanoid" id="G8ZMG3"/>
<gene>
    <name evidence="2" type="primary">TDEL0A04750</name>
    <name evidence="2" type="ORF">TDEL_0A04750</name>
</gene>
<feature type="compositionally biased region" description="Polar residues" evidence="1">
    <location>
        <begin position="587"/>
        <end position="600"/>
    </location>
</feature>
<feature type="compositionally biased region" description="Low complexity" evidence="1">
    <location>
        <begin position="662"/>
        <end position="686"/>
    </location>
</feature>